<gene>
    <name evidence="1" type="ORF">IE331_08185</name>
</gene>
<keyword evidence="2" id="KW-1185">Reference proteome</keyword>
<evidence type="ECO:0000313" key="2">
    <source>
        <dbReference type="Proteomes" id="UP000616839"/>
    </source>
</evidence>
<accession>A0A927K5N8</accession>
<organism evidence="1 2">
    <name type="scientific">Nocardioides donggukensis</name>
    <dbReference type="NCBI Taxonomy" id="2774019"/>
    <lineage>
        <taxon>Bacteria</taxon>
        <taxon>Bacillati</taxon>
        <taxon>Actinomycetota</taxon>
        <taxon>Actinomycetes</taxon>
        <taxon>Propionibacteriales</taxon>
        <taxon>Nocardioidaceae</taxon>
        <taxon>Nocardioides</taxon>
    </lineage>
</organism>
<proteinExistence type="predicted"/>
<reference evidence="1" key="1">
    <citation type="submission" date="2020-09" db="EMBL/GenBank/DDBJ databases">
        <title>Nocardioides sp. strain MJB4 16S ribosomal RNA gene Genome sequencing and assembly.</title>
        <authorList>
            <person name="Kim I."/>
        </authorList>
    </citation>
    <scope>NUCLEOTIDE SEQUENCE</scope>
    <source>
        <strain evidence="1">MJB4</strain>
    </source>
</reference>
<evidence type="ECO:0000313" key="1">
    <source>
        <dbReference type="EMBL" id="MBD8869600.1"/>
    </source>
</evidence>
<dbReference type="Proteomes" id="UP000616839">
    <property type="component" value="Unassembled WGS sequence"/>
</dbReference>
<sequence>MSTGRTEPPRRRGPIAAALSAVLVLGALTSCTPSEVLQEVTPEADPAVVASEQVRELLRRRSGAVRDGDLSTFLRDVSTDRARFERRQRRYFHNLRELPLGRFRHRLGGAPRLGPDGRVEVVVSTRMQLAGFDRHPVTTPALFTFAPDGDGGLVLTSDRDAGFNRQRDIEPAPWDITRIEVQRGDGVLGVFDTGSVGASEQIIDAVEDGIAAVGSAVPLEWDRKVVLYALSDIRVLAELDNLPGGDPDRLDGVTFPVRGGPDGDRLAGTRFMLHPRMVDRNDDVRDRLIRHELTHVALGSRDDRVPTWLSEGLAEYVSVRPVPEFERRISRDAVAAARAGVVRLPAGSSFNGPKSGANYGIAWYACEHVADAYGEPALWRLLDAMRAGSGTRESDQGAVLREVIGVRGTDLAGAAGAKILATFG</sequence>
<evidence type="ECO:0008006" key="3">
    <source>
        <dbReference type="Google" id="ProtNLM"/>
    </source>
</evidence>
<comment type="caution">
    <text evidence="1">The sequence shown here is derived from an EMBL/GenBank/DDBJ whole genome shotgun (WGS) entry which is preliminary data.</text>
</comment>
<name>A0A927K5N8_9ACTN</name>
<dbReference type="RefSeq" id="WP_192142416.1">
    <property type="nucleotide sequence ID" value="NZ_JACYXZ010000002.1"/>
</dbReference>
<protein>
    <recommendedName>
        <fullName evidence="3">Peptidase MA-like domain-containing protein</fullName>
    </recommendedName>
</protein>
<dbReference type="PROSITE" id="PS51257">
    <property type="entry name" value="PROKAR_LIPOPROTEIN"/>
    <property type="match status" value="1"/>
</dbReference>
<dbReference type="AlphaFoldDB" id="A0A927K5N8"/>
<dbReference type="EMBL" id="JACYXZ010000002">
    <property type="protein sequence ID" value="MBD8869600.1"/>
    <property type="molecule type" value="Genomic_DNA"/>
</dbReference>